<evidence type="ECO:0000256" key="2">
    <source>
        <dbReference type="ARBA" id="ARBA00022829"/>
    </source>
</evidence>
<dbReference type="SMART" id="SM00470">
    <property type="entry name" value="ParB"/>
    <property type="match status" value="1"/>
</dbReference>
<dbReference type="InterPro" id="IPR036086">
    <property type="entry name" value="ParB/Sulfiredoxin_sf"/>
</dbReference>
<evidence type="ECO:0000313" key="6">
    <source>
        <dbReference type="Proteomes" id="UP000217215"/>
    </source>
</evidence>
<dbReference type="SUPFAM" id="SSF109709">
    <property type="entry name" value="KorB DNA-binding domain-like"/>
    <property type="match status" value="1"/>
</dbReference>
<gene>
    <name evidence="5" type="ORF">A1sIA56_06860</name>
</gene>
<feature type="domain" description="ParB-like N-terminal" evidence="4">
    <location>
        <begin position="31"/>
        <end position="121"/>
    </location>
</feature>
<dbReference type="PANTHER" id="PTHR33375:SF1">
    <property type="entry name" value="CHROMOSOME-PARTITIONING PROTEIN PARB-RELATED"/>
    <property type="match status" value="1"/>
</dbReference>
<dbReference type="InterPro" id="IPR050336">
    <property type="entry name" value="Chromosome_partition/occlusion"/>
</dbReference>
<dbReference type="Gene3D" id="1.10.10.2830">
    <property type="match status" value="1"/>
</dbReference>
<organism evidence="5 6">
    <name type="scientific">Candidatus Planktophila sulfonica</name>
    <dbReference type="NCBI Taxonomy" id="1884904"/>
    <lineage>
        <taxon>Bacteria</taxon>
        <taxon>Bacillati</taxon>
        <taxon>Actinomycetota</taxon>
        <taxon>Actinomycetes</taxon>
        <taxon>Candidatus Nanopelagicales</taxon>
        <taxon>Candidatus Nanopelagicaceae</taxon>
        <taxon>Candidatus Planktophila</taxon>
    </lineage>
</organism>
<dbReference type="GO" id="GO:0003677">
    <property type="term" value="F:DNA binding"/>
    <property type="evidence" value="ECO:0007669"/>
    <property type="project" value="UniProtKB-KW"/>
</dbReference>
<dbReference type="RefSeq" id="WP_095674144.1">
    <property type="nucleotide sequence ID" value="NZ_CP016773.1"/>
</dbReference>
<dbReference type="SUPFAM" id="SSF110849">
    <property type="entry name" value="ParB/Sulfiredoxin"/>
    <property type="match status" value="1"/>
</dbReference>
<protein>
    <submittedName>
        <fullName evidence="5">Chromosome partitioning protein, ParB family</fullName>
    </submittedName>
</protein>
<dbReference type="Pfam" id="PF23552">
    <property type="entry name" value="ParB_C"/>
    <property type="match status" value="1"/>
</dbReference>
<dbReference type="FunFam" id="1.10.10.2830:FF:000001">
    <property type="entry name" value="Chromosome partitioning protein ParB"/>
    <property type="match status" value="1"/>
</dbReference>
<dbReference type="GO" id="GO:0007059">
    <property type="term" value="P:chromosome segregation"/>
    <property type="evidence" value="ECO:0007669"/>
    <property type="project" value="UniProtKB-KW"/>
</dbReference>
<keyword evidence="3" id="KW-0238">DNA-binding</keyword>
<name>A0A249KIG2_9ACTN</name>
<dbReference type="PANTHER" id="PTHR33375">
    <property type="entry name" value="CHROMOSOME-PARTITIONING PROTEIN PARB-RELATED"/>
    <property type="match status" value="1"/>
</dbReference>
<evidence type="ECO:0000259" key="4">
    <source>
        <dbReference type="SMART" id="SM00470"/>
    </source>
</evidence>
<dbReference type="InterPro" id="IPR004437">
    <property type="entry name" value="ParB/RepB/Spo0J"/>
</dbReference>
<dbReference type="KEGG" id="psuf:A1sIA56_06860"/>
<dbReference type="FunFam" id="3.90.1530.30:FF:000001">
    <property type="entry name" value="Chromosome partitioning protein ParB"/>
    <property type="match status" value="1"/>
</dbReference>
<evidence type="ECO:0000256" key="3">
    <source>
        <dbReference type="ARBA" id="ARBA00023125"/>
    </source>
</evidence>
<dbReference type="EMBL" id="CP016773">
    <property type="protein sequence ID" value="ASY16584.1"/>
    <property type="molecule type" value="Genomic_DNA"/>
</dbReference>
<dbReference type="InterPro" id="IPR003115">
    <property type="entry name" value="ParB_N"/>
</dbReference>
<dbReference type="CDD" id="cd16393">
    <property type="entry name" value="SPO0J_N"/>
    <property type="match status" value="1"/>
</dbReference>
<sequence length="288" mass="30913">MAVKRGGLGTNLDSLIPTSLTVAGTEVAQQNEIPVNQIFPNPRQPRTVFDETALNELIASIKSIGILQPPVVRKVADNKYELIMGERRFRAAMAAGLTSIPVIIRQTPDNELLREALIENIHRSNLNPLEEGAAYAQLLTDFGCTHDELALKLGRSRPLISNTIRLLNLPDAVQRKVAAGVISAGHARALLGLTDSADIEKLASRIVAEGLSVRAIEEIIATMKPSTKTTKKSSVKGVSGAGLAAAELLSDYLDTRVNVETGKGKGKIVIEFAGSEDLQRIVDLIEGK</sequence>
<keyword evidence="6" id="KW-1185">Reference proteome</keyword>
<dbReference type="Gene3D" id="3.90.1530.30">
    <property type="match status" value="1"/>
</dbReference>
<dbReference type="Pfam" id="PF02195">
    <property type="entry name" value="ParB_N"/>
    <property type="match status" value="1"/>
</dbReference>
<evidence type="ECO:0000313" key="5">
    <source>
        <dbReference type="EMBL" id="ASY16584.1"/>
    </source>
</evidence>
<dbReference type="Pfam" id="PF17762">
    <property type="entry name" value="HTH_ParB"/>
    <property type="match status" value="1"/>
</dbReference>
<dbReference type="AlphaFoldDB" id="A0A249KIG2"/>
<reference evidence="5 6" key="1">
    <citation type="submission" date="2016-07" db="EMBL/GenBank/DDBJ databases">
        <title>High microdiversification within the ubiquitous acI lineage of Actinobacteria.</title>
        <authorList>
            <person name="Neuenschwander S.M."/>
            <person name="Salcher M."/>
            <person name="Ghai R."/>
            <person name="Pernthaler J."/>
        </authorList>
    </citation>
    <scope>NUCLEOTIDE SEQUENCE [LARGE SCALE GENOMIC DNA]</scope>
    <source>
        <strain evidence="5">MMS-IA-56</strain>
    </source>
</reference>
<comment type="similarity">
    <text evidence="1">Belongs to the ParB family.</text>
</comment>
<proteinExistence type="inferred from homology"/>
<keyword evidence="2" id="KW-0159">Chromosome partition</keyword>
<dbReference type="InterPro" id="IPR057240">
    <property type="entry name" value="ParB_dimer_C"/>
</dbReference>
<evidence type="ECO:0000256" key="1">
    <source>
        <dbReference type="ARBA" id="ARBA00006295"/>
    </source>
</evidence>
<dbReference type="GO" id="GO:0005694">
    <property type="term" value="C:chromosome"/>
    <property type="evidence" value="ECO:0007669"/>
    <property type="project" value="TreeGrafter"/>
</dbReference>
<dbReference type="OrthoDB" id="9802051at2"/>
<dbReference type="Proteomes" id="UP000217215">
    <property type="component" value="Chromosome"/>
</dbReference>
<dbReference type="NCBIfam" id="TIGR00180">
    <property type="entry name" value="parB_part"/>
    <property type="match status" value="1"/>
</dbReference>
<dbReference type="GO" id="GO:0045881">
    <property type="term" value="P:positive regulation of sporulation resulting in formation of a cellular spore"/>
    <property type="evidence" value="ECO:0007669"/>
    <property type="project" value="TreeGrafter"/>
</dbReference>
<accession>A0A249KIG2</accession>
<dbReference type="InterPro" id="IPR041468">
    <property type="entry name" value="HTH_ParB/Spo0J"/>
</dbReference>